<evidence type="ECO:0000256" key="7">
    <source>
        <dbReference type="ARBA" id="ARBA00022723"/>
    </source>
</evidence>
<dbReference type="Gene3D" id="3.40.50.20">
    <property type="match status" value="2"/>
</dbReference>
<comment type="catalytic activity">
    <reaction evidence="14">
        <text>hydrogencarbonate + NH4(+) + 2 ATP = carbamoyl phosphate + 2 ADP + phosphate + 2 H(+)</text>
        <dbReference type="Rhea" id="RHEA:18029"/>
        <dbReference type="ChEBI" id="CHEBI:15378"/>
        <dbReference type="ChEBI" id="CHEBI:17544"/>
        <dbReference type="ChEBI" id="CHEBI:28938"/>
        <dbReference type="ChEBI" id="CHEBI:30616"/>
        <dbReference type="ChEBI" id="CHEBI:43474"/>
        <dbReference type="ChEBI" id="CHEBI:58228"/>
        <dbReference type="ChEBI" id="CHEBI:456216"/>
        <dbReference type="EC" id="6.3.4.16"/>
    </reaction>
</comment>
<dbReference type="PRINTS" id="PR00098">
    <property type="entry name" value="CPSASE"/>
</dbReference>
<dbReference type="GO" id="GO:0005524">
    <property type="term" value="F:ATP binding"/>
    <property type="evidence" value="ECO:0007669"/>
    <property type="project" value="UniProtKB-UniRule"/>
</dbReference>
<dbReference type="Pfam" id="PF02142">
    <property type="entry name" value="MGS"/>
    <property type="match status" value="1"/>
</dbReference>
<feature type="active site" evidence="16">
    <location>
        <position position="335"/>
    </location>
</feature>
<dbReference type="InterPro" id="IPR013815">
    <property type="entry name" value="ATP_grasp_subdomain_1"/>
</dbReference>
<evidence type="ECO:0000256" key="11">
    <source>
        <dbReference type="ARBA" id="ARBA00022842"/>
    </source>
</evidence>
<keyword evidence="7" id="KW-0479">Metal-binding</keyword>
<keyword evidence="6 16" id="KW-0028">Amino-acid biosynthesis</keyword>
<dbReference type="GO" id="GO:0046872">
    <property type="term" value="F:metal ion binding"/>
    <property type="evidence" value="ECO:0007669"/>
    <property type="project" value="UniProtKB-KW"/>
</dbReference>
<comment type="similarity">
    <text evidence="16">Belongs to the CarA family.</text>
</comment>
<dbReference type="SUPFAM" id="SSF52021">
    <property type="entry name" value="Carbamoyl phosphate synthetase, small subunit N-terminal domain"/>
    <property type="match status" value="1"/>
</dbReference>
<dbReference type="InterPro" id="IPR011607">
    <property type="entry name" value="MGS-like_dom"/>
</dbReference>
<dbReference type="InterPro" id="IPR005479">
    <property type="entry name" value="CPAse_ATP-bd"/>
</dbReference>
<evidence type="ECO:0000256" key="12">
    <source>
        <dbReference type="ARBA" id="ARBA00022975"/>
    </source>
</evidence>
<dbReference type="GO" id="GO:0004088">
    <property type="term" value="F:carbamoyl-phosphate synthase (glutamine-hydrolyzing) activity"/>
    <property type="evidence" value="ECO:0007669"/>
    <property type="project" value="UniProtKB-UniRule"/>
</dbReference>
<dbReference type="InterPro" id="IPR017926">
    <property type="entry name" value="GATASE"/>
</dbReference>
<name>E4T1S7_PALPW</name>
<comment type="catalytic activity">
    <reaction evidence="16">
        <text>L-glutamine + H2O = L-glutamate + NH4(+)</text>
        <dbReference type="Rhea" id="RHEA:15889"/>
        <dbReference type="ChEBI" id="CHEBI:15377"/>
        <dbReference type="ChEBI" id="CHEBI:28938"/>
        <dbReference type="ChEBI" id="CHEBI:29985"/>
        <dbReference type="ChEBI" id="CHEBI:58359"/>
    </reaction>
</comment>
<dbReference type="PANTHER" id="PTHR11405">
    <property type="entry name" value="CARBAMOYLTRANSFERASE FAMILY MEMBER"/>
    <property type="match status" value="1"/>
</dbReference>
<dbReference type="Pfam" id="PF25596">
    <property type="entry name" value="CPSase_L_D1"/>
    <property type="match status" value="2"/>
</dbReference>
<dbReference type="NCBIfam" id="TIGR01368">
    <property type="entry name" value="CPSaseIIsmall"/>
    <property type="match status" value="1"/>
</dbReference>
<dbReference type="SUPFAM" id="SSF52317">
    <property type="entry name" value="Class I glutamine amidotransferase-like"/>
    <property type="match status" value="1"/>
</dbReference>
<dbReference type="InterPro" id="IPR036897">
    <property type="entry name" value="CarbamoylP_synth_lsu_oligo_sf"/>
</dbReference>
<dbReference type="GO" id="GO:0006541">
    <property type="term" value="P:glutamine metabolic process"/>
    <property type="evidence" value="ECO:0007669"/>
    <property type="project" value="InterPro"/>
</dbReference>
<dbReference type="PROSITE" id="PS00866">
    <property type="entry name" value="CPSASE_1"/>
    <property type="match status" value="2"/>
</dbReference>
<feature type="domain" description="MGS-like" evidence="18">
    <location>
        <begin position="1320"/>
        <end position="1456"/>
    </location>
</feature>
<dbReference type="PROSITE" id="PS51273">
    <property type="entry name" value="GATASE_TYPE_1"/>
    <property type="match status" value="1"/>
</dbReference>
<dbReference type="EMBL" id="CP002345">
    <property type="protein sequence ID" value="ADQ78671.1"/>
    <property type="molecule type" value="Genomic_DNA"/>
</dbReference>
<dbReference type="OrthoDB" id="9804197at2"/>
<keyword evidence="5 16" id="KW-0436">Ligase</keyword>
<organism evidence="19 20">
    <name type="scientific">Paludibacter propionicigenes (strain DSM 17365 / JCM 13257 / WB4)</name>
    <dbReference type="NCBI Taxonomy" id="694427"/>
    <lineage>
        <taxon>Bacteria</taxon>
        <taxon>Pseudomonadati</taxon>
        <taxon>Bacteroidota</taxon>
        <taxon>Bacteroidia</taxon>
        <taxon>Bacteroidales</taxon>
        <taxon>Paludibacteraceae</taxon>
        <taxon>Paludibacter</taxon>
    </lineage>
</organism>
<dbReference type="EC" id="6.3.5.5" evidence="16"/>
<evidence type="ECO:0000256" key="16">
    <source>
        <dbReference type="HAMAP-Rule" id="MF_01209"/>
    </source>
</evidence>
<evidence type="ECO:0000259" key="17">
    <source>
        <dbReference type="PROSITE" id="PS50975"/>
    </source>
</evidence>
<evidence type="ECO:0000313" key="20">
    <source>
        <dbReference type="Proteomes" id="UP000008718"/>
    </source>
</evidence>
<dbReference type="FunFam" id="3.40.50.20:FF:000002">
    <property type="entry name" value="Carbamoyl-phosphate synthase large chain"/>
    <property type="match status" value="1"/>
</dbReference>
<dbReference type="Pfam" id="PF00117">
    <property type="entry name" value="GATase"/>
    <property type="match status" value="1"/>
</dbReference>
<dbReference type="GO" id="GO:0004087">
    <property type="term" value="F:carbamoyl-phosphate synthase (ammonia) activity"/>
    <property type="evidence" value="ECO:0007669"/>
    <property type="project" value="UniProtKB-EC"/>
</dbReference>
<dbReference type="UniPathway" id="UPA00068">
    <property type="reaction ID" value="UER00171"/>
</dbReference>
<keyword evidence="20" id="KW-1185">Reference proteome</keyword>
<dbReference type="InterPro" id="IPR002474">
    <property type="entry name" value="CarbamoylP_synth_ssu_N"/>
</dbReference>
<dbReference type="SMART" id="SM00851">
    <property type="entry name" value="MGS"/>
    <property type="match status" value="1"/>
</dbReference>
<dbReference type="HAMAP" id="MF_01209">
    <property type="entry name" value="CPSase_S_chain"/>
    <property type="match status" value="1"/>
</dbReference>
<evidence type="ECO:0000259" key="18">
    <source>
        <dbReference type="PROSITE" id="PS51855"/>
    </source>
</evidence>
<dbReference type="NCBIfam" id="NF003671">
    <property type="entry name" value="PRK05294.1"/>
    <property type="match status" value="1"/>
</dbReference>
<proteinExistence type="inferred from homology"/>
<feature type="binding site" evidence="16">
    <location>
        <position position="296"/>
    </location>
    <ligand>
        <name>L-glutamine</name>
        <dbReference type="ChEBI" id="CHEBI:58359"/>
    </ligand>
</feature>
<dbReference type="InterPro" id="IPR036914">
    <property type="entry name" value="MGS-like_dom_sf"/>
</dbReference>
<dbReference type="SUPFAM" id="SSF52440">
    <property type="entry name" value="PreATP-grasp domain"/>
    <property type="match status" value="2"/>
</dbReference>
<dbReference type="InterPro" id="IPR006275">
    <property type="entry name" value="CPSase_lsu"/>
</dbReference>
<evidence type="ECO:0000256" key="5">
    <source>
        <dbReference type="ARBA" id="ARBA00022598"/>
    </source>
</evidence>
<comment type="catalytic activity">
    <reaction evidence="15 16">
        <text>hydrogencarbonate + L-glutamine + 2 ATP + H2O = carbamoyl phosphate + L-glutamate + 2 ADP + phosphate + 2 H(+)</text>
        <dbReference type="Rhea" id="RHEA:18633"/>
        <dbReference type="ChEBI" id="CHEBI:15377"/>
        <dbReference type="ChEBI" id="CHEBI:15378"/>
        <dbReference type="ChEBI" id="CHEBI:17544"/>
        <dbReference type="ChEBI" id="CHEBI:29985"/>
        <dbReference type="ChEBI" id="CHEBI:30616"/>
        <dbReference type="ChEBI" id="CHEBI:43474"/>
        <dbReference type="ChEBI" id="CHEBI:58228"/>
        <dbReference type="ChEBI" id="CHEBI:58359"/>
        <dbReference type="ChEBI" id="CHEBI:456216"/>
        <dbReference type="EC" id="6.3.5.5"/>
    </reaction>
</comment>
<dbReference type="SMART" id="SM01097">
    <property type="entry name" value="CPSase_sm_chain"/>
    <property type="match status" value="1"/>
</dbReference>
<dbReference type="GO" id="GO:0006207">
    <property type="term" value="P:'de novo' pyrimidine nucleobase biosynthetic process"/>
    <property type="evidence" value="ECO:0007669"/>
    <property type="project" value="InterPro"/>
</dbReference>
<comment type="subunit">
    <text evidence="16">Composed of two chains; the small (or glutamine) chain promotes the hydrolysis of glutamine to ammonia, which is used by the large (or ammonia) chain to synthesize carbamoyl phosphate. Tetramer of heterodimers (alpha,beta)4.</text>
</comment>
<dbReference type="InterPro" id="IPR036480">
    <property type="entry name" value="CarbP_synth_ssu_N_sf"/>
</dbReference>
<protein>
    <recommendedName>
        <fullName evidence="16">Carbamoyl phosphate synthase small chain</fullName>
        <ecNumber evidence="16">6.3.5.5</ecNumber>
    </recommendedName>
    <alternativeName>
        <fullName evidence="16">Carbamoyl phosphate synthetase glutamine chain</fullName>
    </alternativeName>
</protein>
<dbReference type="NCBIfam" id="TIGR01369">
    <property type="entry name" value="CPSaseII_lrg"/>
    <property type="match status" value="1"/>
</dbReference>
<dbReference type="Proteomes" id="UP000008718">
    <property type="component" value="Chromosome"/>
</dbReference>
<dbReference type="NCBIfam" id="NF009455">
    <property type="entry name" value="PRK12815.1"/>
    <property type="match status" value="1"/>
</dbReference>
<dbReference type="InterPro" id="IPR006274">
    <property type="entry name" value="CarbamoylP_synth_ssu"/>
</dbReference>
<dbReference type="PRINTS" id="PR00096">
    <property type="entry name" value="GATASE"/>
</dbReference>
<keyword evidence="8" id="KW-0677">Repeat</keyword>
<dbReference type="Gene3D" id="3.30.1490.20">
    <property type="entry name" value="ATP-grasp fold, A domain"/>
    <property type="match status" value="1"/>
</dbReference>
<evidence type="ECO:0000256" key="15">
    <source>
        <dbReference type="ARBA" id="ARBA00048816"/>
    </source>
</evidence>
<feature type="binding site" evidence="16">
    <location>
        <position position="255"/>
    </location>
    <ligand>
        <name>L-glutamine</name>
        <dbReference type="ChEBI" id="CHEBI:58359"/>
    </ligand>
</feature>
<accession>E4T1S7</accession>
<dbReference type="FunFam" id="3.30.470.20:FF:000001">
    <property type="entry name" value="Carbamoyl-phosphate synthase large chain"/>
    <property type="match status" value="1"/>
</dbReference>
<dbReference type="CDD" id="cd01423">
    <property type="entry name" value="MGS_CPS_I_III"/>
    <property type="match status" value="1"/>
</dbReference>
<feature type="binding site" evidence="16">
    <location>
        <position position="225"/>
    </location>
    <ligand>
        <name>L-glutamine</name>
        <dbReference type="ChEBI" id="CHEBI:58359"/>
    </ligand>
</feature>
<dbReference type="FunFam" id="3.40.50.20:FF:000001">
    <property type="entry name" value="Carbamoyl-phosphate synthase large chain"/>
    <property type="match status" value="1"/>
</dbReference>
<evidence type="ECO:0000256" key="6">
    <source>
        <dbReference type="ARBA" id="ARBA00022605"/>
    </source>
</evidence>
<evidence type="ECO:0000256" key="8">
    <source>
        <dbReference type="ARBA" id="ARBA00022737"/>
    </source>
</evidence>
<dbReference type="PROSITE" id="PS50975">
    <property type="entry name" value="ATP_GRASP"/>
    <property type="match status" value="2"/>
</dbReference>
<dbReference type="Pfam" id="PF02786">
    <property type="entry name" value="CPSase_L_D2"/>
    <property type="match status" value="2"/>
</dbReference>
<feature type="active site" evidence="16">
    <location>
        <position position="337"/>
    </location>
</feature>
<dbReference type="SMART" id="SM01096">
    <property type="entry name" value="CPSase_L_D3"/>
    <property type="match status" value="1"/>
</dbReference>
<dbReference type="GO" id="GO:0004359">
    <property type="term" value="F:glutaminase activity"/>
    <property type="evidence" value="ECO:0007669"/>
    <property type="project" value="RHEA"/>
</dbReference>
<evidence type="ECO:0000256" key="13">
    <source>
        <dbReference type="ARBA" id="ARBA00023211"/>
    </source>
</evidence>
<feature type="binding site" evidence="16">
    <location>
        <position position="252"/>
    </location>
    <ligand>
        <name>L-glutamine</name>
        <dbReference type="ChEBI" id="CHEBI:58359"/>
    </ligand>
</feature>
<reference evidence="19 20" key="2">
    <citation type="journal article" date="2011" name="Stand. Genomic Sci.">
        <title>Complete genome sequence of Paludibacter propionicigenes type strain (WB4).</title>
        <authorList>
            <person name="Gronow S."/>
            <person name="Munk C."/>
            <person name="Lapidus A."/>
            <person name="Nolan M."/>
            <person name="Lucas S."/>
            <person name="Hammon N."/>
            <person name="Deshpande S."/>
            <person name="Cheng J.F."/>
            <person name="Tapia R."/>
            <person name="Han C."/>
            <person name="Goodwin L."/>
            <person name="Pitluck S."/>
            <person name="Liolios K."/>
            <person name="Ivanova N."/>
            <person name="Mavromatis K."/>
            <person name="Mikhailova N."/>
            <person name="Pati A."/>
            <person name="Chen A."/>
            <person name="Palaniappan K."/>
            <person name="Land M."/>
            <person name="Hauser L."/>
            <person name="Chang Y.J."/>
            <person name="Jeffries C.D."/>
            <person name="Brambilla E."/>
            <person name="Rohde M."/>
            <person name="Goker M."/>
            <person name="Detter J.C."/>
            <person name="Woyke T."/>
            <person name="Bristow J."/>
            <person name="Eisen J.A."/>
            <person name="Markowitz V."/>
            <person name="Hugenholtz P."/>
            <person name="Kyrpides N.C."/>
            <person name="Klenk H.P."/>
        </authorList>
    </citation>
    <scope>NUCLEOTIDE SEQUENCE [LARGE SCALE GENOMIC DNA]</scope>
    <source>
        <strain evidence="20">DSM 17365 / JCM 13257 / WB4</strain>
    </source>
</reference>
<dbReference type="CDD" id="cd01744">
    <property type="entry name" value="GATase1_CPSase"/>
    <property type="match status" value="1"/>
</dbReference>
<feature type="domain" description="ATP-grasp" evidence="17">
    <location>
        <begin position="1063"/>
        <end position="1254"/>
    </location>
</feature>
<comment type="pathway">
    <text evidence="16">Amino-acid biosynthesis; L-arginine biosynthesis; carbamoyl phosphate from bicarbonate: step 1/1.</text>
</comment>
<dbReference type="Gene3D" id="1.10.1030.10">
    <property type="entry name" value="Carbamoyl-phosphate synthetase, large subunit oligomerisation domain"/>
    <property type="match status" value="1"/>
</dbReference>
<evidence type="ECO:0000256" key="3">
    <source>
        <dbReference type="ARBA" id="ARBA00009799"/>
    </source>
</evidence>
<evidence type="ECO:0000256" key="10">
    <source>
        <dbReference type="ARBA" id="ARBA00022840"/>
    </source>
</evidence>
<comment type="pathway">
    <text evidence="16">Pyrimidine metabolism; UMP biosynthesis via de novo pathway; (S)-dihydroorotate from bicarbonate: step 1/3.</text>
</comment>
<evidence type="ECO:0000256" key="14">
    <source>
        <dbReference type="ARBA" id="ARBA00047359"/>
    </source>
</evidence>
<evidence type="ECO:0000256" key="2">
    <source>
        <dbReference type="ARBA" id="ARBA00001947"/>
    </source>
</evidence>
<dbReference type="FunFam" id="3.50.30.20:FF:000002">
    <property type="entry name" value="Carbamoyl-phosphate synthase 1, mitochondrial"/>
    <property type="match status" value="1"/>
</dbReference>
<dbReference type="InterPro" id="IPR058047">
    <property type="entry name" value="CPSase_preATP-grasp"/>
</dbReference>
<keyword evidence="4 16" id="KW-0055">Arginine biosynthesis</keyword>
<keyword evidence="12 16" id="KW-0665">Pyrimidine biosynthesis</keyword>
<dbReference type="InterPro" id="IPR005483">
    <property type="entry name" value="CPSase_dom"/>
</dbReference>
<evidence type="ECO:0000256" key="9">
    <source>
        <dbReference type="ARBA" id="ARBA00022741"/>
    </source>
</evidence>
<keyword evidence="10 16" id="KW-0067">ATP-binding</keyword>
<reference key="1">
    <citation type="submission" date="2010-11" db="EMBL/GenBank/DDBJ databases">
        <title>The complete genome of Paludibacter propionicigenes DSM 17365.</title>
        <authorList>
            <consortium name="US DOE Joint Genome Institute (JGI-PGF)"/>
            <person name="Lucas S."/>
            <person name="Copeland A."/>
            <person name="Lapidus A."/>
            <person name="Bruce D."/>
            <person name="Goodwin L."/>
            <person name="Pitluck S."/>
            <person name="Kyrpides N."/>
            <person name="Mavromatis K."/>
            <person name="Ivanova N."/>
            <person name="Munk A.C."/>
            <person name="Brettin T."/>
            <person name="Detter J.C."/>
            <person name="Han C."/>
            <person name="Tapia R."/>
            <person name="Land M."/>
            <person name="Hauser L."/>
            <person name="Markowitz V."/>
            <person name="Cheng J.-F."/>
            <person name="Hugenholtz P."/>
            <person name="Woyke T."/>
            <person name="Wu D."/>
            <person name="Gronow S."/>
            <person name="Wellnitz S."/>
            <person name="Brambilla E."/>
            <person name="Klenk H.-P."/>
            <person name="Eisen J.A."/>
        </authorList>
    </citation>
    <scope>NUCLEOTIDE SEQUENCE</scope>
    <source>
        <strain>WB4</strain>
    </source>
</reference>
<dbReference type="PANTHER" id="PTHR11405:SF53">
    <property type="entry name" value="CARBAMOYL-PHOSPHATE SYNTHASE [AMMONIA], MITOCHONDRIAL"/>
    <property type="match status" value="1"/>
</dbReference>
<feature type="binding site" evidence="16">
    <location>
        <position position="223"/>
    </location>
    <ligand>
        <name>L-glutamine</name>
        <dbReference type="ChEBI" id="CHEBI:58359"/>
    </ligand>
</feature>
<dbReference type="PROSITE" id="PS00867">
    <property type="entry name" value="CPSASE_2"/>
    <property type="match status" value="2"/>
</dbReference>
<comment type="function">
    <text evidence="16">Small subunit of the glutamine-dependent carbamoyl phosphate synthetase (CPSase). CPSase catalyzes the formation of carbamoyl phosphate from the ammonia moiety of glutamine, carbonate, and phosphate donated by ATP, constituting the first step of 2 biosynthetic pathways, one leading to arginine and/or urea and the other to pyrimidine nucleotides. The small subunit (glutamine amidotransferase) binds and cleaves glutamine to supply the large subunit with the substrate ammonia.</text>
</comment>
<feature type="binding site" evidence="16">
    <location>
        <position position="295"/>
    </location>
    <ligand>
        <name>L-glutamine</name>
        <dbReference type="ChEBI" id="CHEBI:58359"/>
    </ligand>
</feature>
<dbReference type="FunFam" id="3.30.470.20:FF:000004">
    <property type="entry name" value="Carbamoyl-phosphate synthase (glutamine-hydrolyzing)"/>
    <property type="match status" value="1"/>
</dbReference>
<keyword evidence="13" id="KW-0464">Manganese</keyword>
<comment type="similarity">
    <text evidence="3">Belongs to the CarB family.</text>
</comment>
<dbReference type="PRINTS" id="PR00099">
    <property type="entry name" value="CPSGATASE"/>
</dbReference>
<gene>
    <name evidence="16" type="primary">carA</name>
    <name evidence="19" type="ordered locus">Palpr_0512</name>
</gene>
<evidence type="ECO:0000313" key="19">
    <source>
        <dbReference type="EMBL" id="ADQ78671.1"/>
    </source>
</evidence>
<dbReference type="Gene3D" id="3.40.50.1380">
    <property type="entry name" value="Methylglyoxal synthase-like domain"/>
    <property type="match status" value="1"/>
</dbReference>
<dbReference type="Pfam" id="PF00988">
    <property type="entry name" value="CPSase_sm_chain"/>
    <property type="match status" value="1"/>
</dbReference>
<comment type="cofactor">
    <cofactor evidence="1">
        <name>Mn(2+)</name>
        <dbReference type="ChEBI" id="CHEBI:29035"/>
    </cofactor>
</comment>
<dbReference type="SUPFAM" id="SSF56059">
    <property type="entry name" value="Glutathione synthetase ATP-binding domain-like"/>
    <property type="match status" value="2"/>
</dbReference>
<dbReference type="eggNOG" id="COG0458">
    <property type="taxonomic scope" value="Bacteria"/>
</dbReference>
<dbReference type="GO" id="GO:0044205">
    <property type="term" value="P:'de novo' UMP biosynthetic process"/>
    <property type="evidence" value="ECO:0007669"/>
    <property type="project" value="UniProtKB-UniRule"/>
</dbReference>
<dbReference type="HOGENOM" id="CLU_000513_0_1_10"/>
<dbReference type="Pfam" id="PF02787">
    <property type="entry name" value="CPSase_L_D3"/>
    <property type="match status" value="1"/>
</dbReference>
<dbReference type="InterPro" id="IPR029062">
    <property type="entry name" value="Class_I_gatase-like"/>
</dbReference>
<dbReference type="SUPFAM" id="SSF52335">
    <property type="entry name" value="Methylglyoxal synthase-like"/>
    <property type="match status" value="1"/>
</dbReference>
<dbReference type="UniPathway" id="UPA00070">
    <property type="reaction ID" value="UER00115"/>
</dbReference>
<dbReference type="Gene3D" id="3.30.470.20">
    <property type="entry name" value="ATP-grasp fold, B domain"/>
    <property type="match status" value="2"/>
</dbReference>
<dbReference type="InterPro" id="IPR011761">
    <property type="entry name" value="ATP-grasp"/>
</dbReference>
<dbReference type="Gene3D" id="3.40.50.880">
    <property type="match status" value="1"/>
</dbReference>
<sequence length="1456" mass="162572">MQEYKPLHLVLEDGTVFKGKSFGYEKPVAGEVVFNTAMVGYPESLTDPSYAGQLLAITFPLVGNYGVPNDSIQNGLSTFYESEKIQATGLIISDFSFEYSHWNAGKSLSEWLVENKVPGIFGVDTRELTKLVREKGTMRGKLVFPDGDDIEFINPDDENQVAKVSCDEVITYGIGKHRVLLVDCGVKHNIIRCLLNRDTTVIRVPWDYDFNHIEFDGLFISNGPGDPEYAKDTVRHIQTAMQTGKPIFGICMGNQLLSVAGGAKTYKLKYGHRSHNQPVQLVETQRAFITSQNHGFAVDNKTLGADWEPLFVNMNDGTNEGIRHKTKPWFSAQFHPEASSGPTDTEFLFDVFIRTLEGSDKTIPELIEQECIAKLKTTHEDKQINKGEIKKVLVLGSGALKIGEAGEFDYSGSQALKALKEEGIETVLINPNIATVQTSEGIADKVYFLPVTPEFVERVIEKERPDGVFLSFGGQTALNCGVALFKNKIFEKYGVRVLGTPVQSIIDTEDREIFNQKLSEIDVNYIKSEAVNDLDNALRAANELGYPVIVRAAYALGGMGSGFCDNDAEMIELVTKAFAYSPQVLVEKSLKGWKEIEYEVVRDKYDNCITVCNMENFDPLGIHTGESIVVAPSQTLTNREYHKLRELAIRIIRHIGIVGECNVQYAFDPFSEDYRVIEVNARLSRSSALASKATGYPLAFVAAKLGLGYGLPELKNSVTKDTSAFFEPALDYIVCKIPRWDLGKFQGVSRQLGSSMKSVGEIMSIGRNFEEAFQKGLRMIGLGMHGFVANKAFYADDVDTALNQPTDKRVFYLAQALHSGYSVDRLHELTKIDRWFLYKLQAIVEKEHELEKFNSLNELPDAVLRRAKEMGFSDFQVTRLVTKCDSNDIDEKIKLTREHRKSRGIVPVVKQIDTLAAEYPAQTNYLYLTYGGTASDVKYTGDHRSVVVLGSGAYRIGSSVEFDWCGVNALMTIRKEGFRSVMINYNPETVSTDYDMCDRLYFDELSFERVMDIIDMENPMGTIVSTGGQIPNNLALKLAGANVNILGTQAVDIDRAEDRHKFSSMLDTLKIDQPRWKELTTFDDVNEFVDGIGYPVLVRPSYVLSGAAMNVCYDATQLENFLKLATDVSKKHPVVISEFIERCKEIEIDAVAKNGEILVYAISEHVEFAGVHSGDATTQFPPQKIYVETIRRIKKIASEIAKSLNISGPFNIQFLARDNYIKVIECNLRSSRSFPFVSKVLKINFIELATKVMLGLPVEKPEKSAFDLDYVGIKASQFSFARLQQADPVLGVDMASTGEVGCIGDDFSEAILKSLLSVGYRIPKKRILISSGETKSKLELSDACLALQKKGYELFATRGTQLFLAENGVESTAVNWPDEEGDLNVKEMISNKEFDLVINIPKNSSKRELANDYIIRRGAIDFNIPLFTNARLASAFINAFCTMSFEDIKIKSWDEY</sequence>
<dbReference type="SUPFAM" id="SSF48108">
    <property type="entry name" value="Carbamoyl phosphate synthetase, large subunit connection domain"/>
    <property type="match status" value="1"/>
</dbReference>
<dbReference type="KEGG" id="ppn:Palpr_0512"/>
<evidence type="ECO:0000256" key="4">
    <source>
        <dbReference type="ARBA" id="ARBA00022571"/>
    </source>
</evidence>
<dbReference type="Gene3D" id="3.50.30.20">
    <property type="entry name" value="Carbamoyl-phosphate synthase small subunit, N-terminal domain"/>
    <property type="match status" value="1"/>
</dbReference>
<feature type="domain" description="ATP-grasp" evidence="17">
    <location>
        <begin position="515"/>
        <end position="707"/>
    </location>
</feature>
<comment type="cofactor">
    <cofactor evidence="2">
        <name>Zn(2+)</name>
        <dbReference type="ChEBI" id="CHEBI:29105"/>
    </cofactor>
</comment>
<feature type="binding site" evidence="16">
    <location>
        <position position="49"/>
    </location>
    <ligand>
        <name>L-glutamine</name>
        <dbReference type="ChEBI" id="CHEBI:58359"/>
    </ligand>
</feature>
<keyword evidence="9 16" id="KW-0547">Nucleotide-binding</keyword>
<dbReference type="GO" id="GO:0006526">
    <property type="term" value="P:L-arginine biosynthetic process"/>
    <property type="evidence" value="ECO:0007669"/>
    <property type="project" value="UniProtKB-UniRule"/>
</dbReference>
<dbReference type="NCBIfam" id="NF009475">
    <property type="entry name" value="PRK12838.1"/>
    <property type="match status" value="1"/>
</dbReference>
<dbReference type="GO" id="GO:0005951">
    <property type="term" value="C:carbamoyl-phosphate synthase complex"/>
    <property type="evidence" value="ECO:0007669"/>
    <property type="project" value="TreeGrafter"/>
</dbReference>
<dbReference type="STRING" id="694427.Palpr_0512"/>
<feature type="region of interest" description="CPSase" evidence="16">
    <location>
        <begin position="1"/>
        <end position="176"/>
    </location>
</feature>
<keyword evidence="11" id="KW-0460">Magnesium</keyword>
<dbReference type="FunFam" id="1.10.1030.10:FF:000002">
    <property type="entry name" value="Carbamoyl-phosphate synthase large chain"/>
    <property type="match status" value="1"/>
</dbReference>
<feature type="binding site" evidence="16">
    <location>
        <position position="293"/>
    </location>
    <ligand>
        <name>L-glutamine</name>
        <dbReference type="ChEBI" id="CHEBI:58359"/>
    </ligand>
</feature>
<dbReference type="InterPro" id="IPR016185">
    <property type="entry name" value="PreATP-grasp_dom_sf"/>
</dbReference>
<dbReference type="InterPro" id="IPR005480">
    <property type="entry name" value="CPSase_lsu_oligo"/>
</dbReference>
<dbReference type="eggNOG" id="COG0505">
    <property type="taxonomic scope" value="Bacteria"/>
</dbReference>
<dbReference type="PROSITE" id="PS51855">
    <property type="entry name" value="MGS"/>
    <property type="match status" value="1"/>
</dbReference>
<keyword evidence="16" id="KW-0315">Glutamine amidotransferase</keyword>
<feature type="active site" description="Nucleophile" evidence="16">
    <location>
        <position position="251"/>
    </location>
</feature>
<dbReference type="FunFam" id="3.30.1490.20:FF:000001">
    <property type="entry name" value="Carbamoyl-phosphate synthase large chain"/>
    <property type="match status" value="1"/>
</dbReference>
<dbReference type="InterPro" id="IPR035686">
    <property type="entry name" value="CPSase_GATase1"/>
</dbReference>
<evidence type="ECO:0000256" key="1">
    <source>
        <dbReference type="ARBA" id="ARBA00001936"/>
    </source>
</evidence>